<keyword evidence="1" id="KW-0472">Membrane</keyword>
<dbReference type="KEGG" id="mcad:Pan265_14740"/>
<evidence type="ECO:0000313" key="3">
    <source>
        <dbReference type="Proteomes" id="UP000320386"/>
    </source>
</evidence>
<dbReference type="EMBL" id="CP036280">
    <property type="protein sequence ID" value="QDU71622.1"/>
    <property type="molecule type" value="Genomic_DNA"/>
</dbReference>
<name>A0A518BXB3_9BACT</name>
<dbReference type="Proteomes" id="UP000320386">
    <property type="component" value="Chromosome"/>
</dbReference>
<protein>
    <submittedName>
        <fullName evidence="2">Uncharacterized protein</fullName>
    </submittedName>
</protein>
<dbReference type="OrthoDB" id="581689at2"/>
<organism evidence="2 3">
    <name type="scientific">Mucisphaera calidilacus</name>
    <dbReference type="NCBI Taxonomy" id="2527982"/>
    <lineage>
        <taxon>Bacteria</taxon>
        <taxon>Pseudomonadati</taxon>
        <taxon>Planctomycetota</taxon>
        <taxon>Phycisphaerae</taxon>
        <taxon>Phycisphaerales</taxon>
        <taxon>Phycisphaeraceae</taxon>
        <taxon>Mucisphaera</taxon>
    </lineage>
</organism>
<feature type="transmembrane region" description="Helical" evidence="1">
    <location>
        <begin position="16"/>
        <end position="35"/>
    </location>
</feature>
<dbReference type="RefSeq" id="WP_145445759.1">
    <property type="nucleotide sequence ID" value="NZ_CP036280.1"/>
</dbReference>
<accession>A0A518BXB3</accession>
<keyword evidence="3" id="KW-1185">Reference proteome</keyword>
<keyword evidence="1" id="KW-0812">Transmembrane</keyword>
<sequence length="335" mass="37576">MPSSTSSSSDRLPRKHVISAALGAVVVFVLLLGAYELTARLCGFTPGINDSMANWSAHRDRVADKPGAIAFVGTSRMTAAIDVPLVRERYPDRAVAQLAIDATQPASVLRDLAEDPAFTGVIICSVSPAAFKEETLWSQEPWVVYYEHRWSISEMISYRVGYELDRCLATRQPSWSFISMISTLAKTRTLPTPSHRFITEDRSRCLDFSKVDQDKLRETIAGRRDTLEITPPEQWLANAALMEPGIEQLMERGGRVVYVRLPVAHEPYEYDREVYPRAQYWDALAEATSATMIHFEDVAGMNQIPVPDGSHIDMRSQAELTRLLMDEVERLGVLD</sequence>
<proteinExistence type="predicted"/>
<dbReference type="AlphaFoldDB" id="A0A518BXB3"/>
<evidence type="ECO:0000256" key="1">
    <source>
        <dbReference type="SAM" id="Phobius"/>
    </source>
</evidence>
<keyword evidence="1" id="KW-1133">Transmembrane helix</keyword>
<gene>
    <name evidence="2" type="ORF">Pan265_14740</name>
</gene>
<evidence type="ECO:0000313" key="2">
    <source>
        <dbReference type="EMBL" id="QDU71622.1"/>
    </source>
</evidence>
<reference evidence="2 3" key="1">
    <citation type="submission" date="2019-02" db="EMBL/GenBank/DDBJ databases">
        <title>Deep-cultivation of Planctomycetes and their phenomic and genomic characterization uncovers novel biology.</title>
        <authorList>
            <person name="Wiegand S."/>
            <person name="Jogler M."/>
            <person name="Boedeker C."/>
            <person name="Pinto D."/>
            <person name="Vollmers J."/>
            <person name="Rivas-Marin E."/>
            <person name="Kohn T."/>
            <person name="Peeters S.H."/>
            <person name="Heuer A."/>
            <person name="Rast P."/>
            <person name="Oberbeckmann S."/>
            <person name="Bunk B."/>
            <person name="Jeske O."/>
            <person name="Meyerdierks A."/>
            <person name="Storesund J.E."/>
            <person name="Kallscheuer N."/>
            <person name="Luecker S."/>
            <person name="Lage O.M."/>
            <person name="Pohl T."/>
            <person name="Merkel B.J."/>
            <person name="Hornburger P."/>
            <person name="Mueller R.-W."/>
            <person name="Bruemmer F."/>
            <person name="Labrenz M."/>
            <person name="Spormann A.M."/>
            <person name="Op den Camp H."/>
            <person name="Overmann J."/>
            <person name="Amann R."/>
            <person name="Jetten M.S.M."/>
            <person name="Mascher T."/>
            <person name="Medema M.H."/>
            <person name="Devos D.P."/>
            <person name="Kaster A.-K."/>
            <person name="Ovreas L."/>
            <person name="Rohde M."/>
            <person name="Galperin M.Y."/>
            <person name="Jogler C."/>
        </authorList>
    </citation>
    <scope>NUCLEOTIDE SEQUENCE [LARGE SCALE GENOMIC DNA]</scope>
    <source>
        <strain evidence="2 3">Pan265</strain>
    </source>
</reference>